<evidence type="ECO:0000256" key="6">
    <source>
        <dbReference type="ARBA" id="ARBA00023157"/>
    </source>
</evidence>
<comment type="caution">
    <text evidence="9">The sequence shown here is derived from an EMBL/GenBank/DDBJ whole genome shotgun (WGS) entry which is preliminary data.</text>
</comment>
<name>A0AAW1MYV8_POPJA</name>
<dbReference type="InterPro" id="IPR052065">
    <property type="entry name" value="Compl_asym_regulator"/>
</dbReference>
<dbReference type="PROSITE" id="PS50092">
    <property type="entry name" value="TSP1"/>
    <property type="match status" value="2"/>
</dbReference>
<dbReference type="Gene3D" id="2.20.100.10">
    <property type="entry name" value="Thrombospondin type-1 (TSP1) repeat"/>
    <property type="match status" value="2"/>
</dbReference>
<gene>
    <name evidence="9" type="ORF">QE152_g3836</name>
</gene>
<feature type="region of interest" description="Disordered" evidence="8">
    <location>
        <begin position="39"/>
        <end position="61"/>
    </location>
</feature>
<evidence type="ECO:0000256" key="5">
    <source>
        <dbReference type="ARBA" id="ARBA00023136"/>
    </source>
</evidence>
<evidence type="ECO:0000256" key="2">
    <source>
        <dbReference type="ARBA" id="ARBA00022692"/>
    </source>
</evidence>
<dbReference type="SUPFAM" id="SSF82895">
    <property type="entry name" value="TSP-1 type 1 repeat"/>
    <property type="match status" value="2"/>
</dbReference>
<sequence length="144" mass="15979">MNPENAHKLHLSRECQYRDANGGWSAWSSWVPCRCPGDTSSKVQGHKRTRTCNNPPPTNGGANCEGSTIQRLDCPPCPQVEPPRWSSWSEWSDCNSDCTKTRRRQCITSPGQPRRSCPGKDYQTVPCSSDLCPSTQLAGVREGK</sequence>
<keyword evidence="4" id="KW-1133">Transmembrane helix</keyword>
<evidence type="ECO:0000313" key="10">
    <source>
        <dbReference type="Proteomes" id="UP001458880"/>
    </source>
</evidence>
<dbReference type="EMBL" id="JASPKY010000016">
    <property type="protein sequence ID" value="KAK9752977.1"/>
    <property type="molecule type" value="Genomic_DNA"/>
</dbReference>
<keyword evidence="3" id="KW-0677">Repeat</keyword>
<dbReference type="InterPro" id="IPR036383">
    <property type="entry name" value="TSP1_rpt_sf"/>
</dbReference>
<evidence type="ECO:0000313" key="9">
    <source>
        <dbReference type="EMBL" id="KAK9752977.1"/>
    </source>
</evidence>
<dbReference type="GO" id="GO:0016020">
    <property type="term" value="C:membrane"/>
    <property type="evidence" value="ECO:0007669"/>
    <property type="project" value="UniProtKB-SubCell"/>
</dbReference>
<keyword evidence="6" id="KW-1015">Disulfide bond</keyword>
<dbReference type="GO" id="GO:0007399">
    <property type="term" value="P:nervous system development"/>
    <property type="evidence" value="ECO:0007669"/>
    <property type="project" value="UniProtKB-ARBA"/>
</dbReference>
<dbReference type="InterPro" id="IPR000884">
    <property type="entry name" value="TSP1_rpt"/>
</dbReference>
<accession>A0AAW1MYV8</accession>
<evidence type="ECO:0000256" key="8">
    <source>
        <dbReference type="SAM" id="MobiDB-lite"/>
    </source>
</evidence>
<keyword evidence="7" id="KW-0325">Glycoprotein</keyword>
<evidence type="ECO:0000256" key="3">
    <source>
        <dbReference type="ARBA" id="ARBA00022737"/>
    </source>
</evidence>
<protein>
    <submittedName>
        <fullName evidence="9">Uncharacterized protein</fullName>
    </submittedName>
</protein>
<organism evidence="9 10">
    <name type="scientific">Popillia japonica</name>
    <name type="common">Japanese beetle</name>
    <dbReference type="NCBI Taxonomy" id="7064"/>
    <lineage>
        <taxon>Eukaryota</taxon>
        <taxon>Metazoa</taxon>
        <taxon>Ecdysozoa</taxon>
        <taxon>Arthropoda</taxon>
        <taxon>Hexapoda</taxon>
        <taxon>Insecta</taxon>
        <taxon>Pterygota</taxon>
        <taxon>Neoptera</taxon>
        <taxon>Endopterygota</taxon>
        <taxon>Coleoptera</taxon>
        <taxon>Polyphaga</taxon>
        <taxon>Scarabaeiformia</taxon>
        <taxon>Scarabaeidae</taxon>
        <taxon>Rutelinae</taxon>
        <taxon>Popillia</taxon>
    </lineage>
</organism>
<evidence type="ECO:0000256" key="7">
    <source>
        <dbReference type="ARBA" id="ARBA00023180"/>
    </source>
</evidence>
<dbReference type="PANTHER" id="PTHR22906">
    <property type="entry name" value="PROPERDIN"/>
    <property type="match status" value="1"/>
</dbReference>
<feature type="region of interest" description="Disordered" evidence="8">
    <location>
        <begin position="107"/>
        <end position="127"/>
    </location>
</feature>
<evidence type="ECO:0000256" key="4">
    <source>
        <dbReference type="ARBA" id="ARBA00022989"/>
    </source>
</evidence>
<comment type="subcellular location">
    <subcellularLocation>
        <location evidence="1">Membrane</location>
        <topology evidence="1">Single-pass membrane protein</topology>
    </subcellularLocation>
</comment>
<dbReference type="Proteomes" id="UP001458880">
    <property type="component" value="Unassembled WGS sequence"/>
</dbReference>
<keyword evidence="5" id="KW-0472">Membrane</keyword>
<reference evidence="9 10" key="1">
    <citation type="journal article" date="2024" name="BMC Genomics">
        <title>De novo assembly and annotation of Popillia japonica's genome with initial clues to its potential as an invasive pest.</title>
        <authorList>
            <person name="Cucini C."/>
            <person name="Boschi S."/>
            <person name="Funari R."/>
            <person name="Cardaioli E."/>
            <person name="Iannotti N."/>
            <person name="Marturano G."/>
            <person name="Paoli F."/>
            <person name="Bruttini M."/>
            <person name="Carapelli A."/>
            <person name="Frati F."/>
            <person name="Nardi F."/>
        </authorList>
    </citation>
    <scope>NUCLEOTIDE SEQUENCE [LARGE SCALE GENOMIC DNA]</scope>
    <source>
        <strain evidence="9">DMR45628</strain>
    </source>
</reference>
<evidence type="ECO:0000256" key="1">
    <source>
        <dbReference type="ARBA" id="ARBA00004167"/>
    </source>
</evidence>
<dbReference type="SMART" id="SM00209">
    <property type="entry name" value="TSP1"/>
    <property type="match status" value="2"/>
</dbReference>
<dbReference type="AlphaFoldDB" id="A0AAW1MYV8"/>
<keyword evidence="10" id="KW-1185">Reference proteome</keyword>
<proteinExistence type="predicted"/>
<keyword evidence="2" id="KW-0812">Transmembrane</keyword>
<dbReference type="FunFam" id="2.20.100.10:FF:000021">
    <property type="entry name" value="semaphorin-5B isoform X1"/>
    <property type="match status" value="1"/>
</dbReference>
<dbReference type="PANTHER" id="PTHR22906:SF21">
    <property type="entry name" value="SEMA DOMAIN-CONTAINING PROTEIN"/>
    <property type="match status" value="1"/>
</dbReference>